<keyword evidence="4 9" id="KW-0812">Transmembrane</keyword>
<name>A0A8S0RA66_OLEEU</name>
<evidence type="ECO:0000256" key="7">
    <source>
        <dbReference type="ARBA" id="ARBA00023136"/>
    </source>
</evidence>
<keyword evidence="3" id="KW-0813">Transport</keyword>
<evidence type="ECO:0000256" key="3">
    <source>
        <dbReference type="ARBA" id="ARBA00022448"/>
    </source>
</evidence>
<keyword evidence="7 9" id="KW-0472">Membrane</keyword>
<keyword evidence="5 9" id="KW-1133">Transmembrane helix</keyword>
<evidence type="ECO:0000256" key="5">
    <source>
        <dbReference type="ARBA" id="ARBA00022989"/>
    </source>
</evidence>
<reference evidence="10 11" key="1">
    <citation type="submission" date="2019-12" db="EMBL/GenBank/DDBJ databases">
        <authorList>
            <person name="Alioto T."/>
            <person name="Alioto T."/>
            <person name="Gomez Garrido J."/>
        </authorList>
    </citation>
    <scope>NUCLEOTIDE SEQUENCE [LARGE SCALE GENOMIC DNA]</scope>
</reference>
<comment type="similarity">
    <text evidence="2">Belongs to the aromatic acid exporter (TC 2.A.85) family.</text>
</comment>
<dbReference type="Proteomes" id="UP000594638">
    <property type="component" value="Unassembled WGS sequence"/>
</dbReference>
<organism evidence="10 11">
    <name type="scientific">Olea europaea subsp. europaea</name>
    <dbReference type="NCBI Taxonomy" id="158383"/>
    <lineage>
        <taxon>Eukaryota</taxon>
        <taxon>Viridiplantae</taxon>
        <taxon>Streptophyta</taxon>
        <taxon>Embryophyta</taxon>
        <taxon>Tracheophyta</taxon>
        <taxon>Spermatophyta</taxon>
        <taxon>Magnoliopsida</taxon>
        <taxon>eudicotyledons</taxon>
        <taxon>Gunneridae</taxon>
        <taxon>Pentapetalae</taxon>
        <taxon>asterids</taxon>
        <taxon>lamiids</taxon>
        <taxon>Lamiales</taxon>
        <taxon>Oleaceae</taxon>
        <taxon>Oleeae</taxon>
        <taxon>Olea</taxon>
    </lineage>
</organism>
<proteinExistence type="inferred from homology"/>
<dbReference type="PANTHER" id="PTHR31086">
    <property type="entry name" value="ALUMINUM-ACTIVATED MALATE TRANSPORTER 10"/>
    <property type="match status" value="1"/>
</dbReference>
<evidence type="ECO:0000256" key="4">
    <source>
        <dbReference type="ARBA" id="ARBA00022692"/>
    </source>
</evidence>
<feature type="transmembrane region" description="Helical" evidence="9">
    <location>
        <begin position="50"/>
        <end position="69"/>
    </location>
</feature>
<evidence type="ECO:0000256" key="8">
    <source>
        <dbReference type="ARBA" id="ARBA00023303"/>
    </source>
</evidence>
<keyword evidence="11" id="KW-1185">Reference proteome</keyword>
<feature type="transmembrane region" description="Helical" evidence="9">
    <location>
        <begin position="191"/>
        <end position="212"/>
    </location>
</feature>
<comment type="caution">
    <text evidence="10">The sequence shown here is derived from an EMBL/GenBank/DDBJ whole genome shotgun (WGS) entry which is preliminary data.</text>
</comment>
<dbReference type="GO" id="GO:0015743">
    <property type="term" value="P:malate transport"/>
    <property type="evidence" value="ECO:0007669"/>
    <property type="project" value="InterPro"/>
</dbReference>
<keyword evidence="8" id="KW-0407">Ion channel</keyword>
<dbReference type="GO" id="GO:0034220">
    <property type="term" value="P:monoatomic ion transmembrane transport"/>
    <property type="evidence" value="ECO:0007669"/>
    <property type="project" value="UniProtKB-KW"/>
</dbReference>
<dbReference type="AlphaFoldDB" id="A0A8S0RA66"/>
<sequence>MELESGNQEKVGFFVLGFLWVKRFTKKFLSEMVEIAEHAKKIARDDPRKVIHSLKVGLALNLVSLLYYIQPLYRNFGENTMWAVMTVVVVFEFTVGATIGKGLNRGLATLVGGALGLGAYHLSSIAGKPGEPILIGILVFLQAGASTFIRFFPRVKARYDYGMLIFTLTFCLVSVSGFRSDDLFELARERLCTILIGASACVIVSIFVRPVWAGEDLHKLVALNLERLGNFLEGFAGEISNSTEAKEFENDVQFRVGVNGILDSKNREDILANLARWEPGHGQFMYRHPWKQYLKIGNLTRQCARRVESLNSYLIPKTQASENNDMIQVAFSNVSSESGKALKELALAIKTMILPSSANPHITNMKIASGNLKSFLKSDFCEDTNLLEIMPVAAIASLLIEIVICVENIADAVNELASLANFKGRNSNGGGRNSSKRQCRIFDQLPEDEIPHVISINEPTLTRSQTI</sequence>
<dbReference type="OrthoDB" id="68611at2759"/>
<dbReference type="InterPro" id="IPR020966">
    <property type="entry name" value="ALMT"/>
</dbReference>
<evidence type="ECO:0000256" key="6">
    <source>
        <dbReference type="ARBA" id="ARBA00023065"/>
    </source>
</evidence>
<evidence type="ECO:0000256" key="2">
    <source>
        <dbReference type="ARBA" id="ARBA00007079"/>
    </source>
</evidence>
<evidence type="ECO:0000256" key="1">
    <source>
        <dbReference type="ARBA" id="ARBA00004141"/>
    </source>
</evidence>
<keyword evidence="6" id="KW-0406">Ion transport</keyword>
<feature type="transmembrane region" description="Helical" evidence="9">
    <location>
        <begin position="81"/>
        <end position="100"/>
    </location>
</feature>
<protein>
    <submittedName>
        <fullName evidence="10">Aluminum-activated malate transporter 2-like</fullName>
    </submittedName>
</protein>
<dbReference type="EMBL" id="CACTIH010002284">
    <property type="protein sequence ID" value="CAA2975582.1"/>
    <property type="molecule type" value="Genomic_DNA"/>
</dbReference>
<evidence type="ECO:0000313" key="11">
    <source>
        <dbReference type="Proteomes" id="UP000594638"/>
    </source>
</evidence>
<dbReference type="Gramene" id="OE9A003245T1">
    <property type="protein sequence ID" value="OE9A003245C1"/>
    <property type="gene ID" value="OE9A003245"/>
</dbReference>
<dbReference type="GO" id="GO:0016020">
    <property type="term" value="C:membrane"/>
    <property type="evidence" value="ECO:0007669"/>
    <property type="project" value="UniProtKB-SubCell"/>
</dbReference>
<gene>
    <name evidence="10" type="ORF">OLEA9_A003245</name>
</gene>
<evidence type="ECO:0000256" key="9">
    <source>
        <dbReference type="SAM" id="Phobius"/>
    </source>
</evidence>
<accession>A0A8S0RA66</accession>
<evidence type="ECO:0000313" key="10">
    <source>
        <dbReference type="EMBL" id="CAA2975582.1"/>
    </source>
</evidence>
<comment type="subcellular location">
    <subcellularLocation>
        <location evidence="1">Membrane</location>
        <topology evidence="1">Multi-pass membrane protein</topology>
    </subcellularLocation>
</comment>
<dbReference type="Pfam" id="PF11744">
    <property type="entry name" value="ALMT"/>
    <property type="match status" value="1"/>
</dbReference>
<feature type="transmembrane region" description="Helical" evidence="9">
    <location>
        <begin position="107"/>
        <end position="127"/>
    </location>
</feature>
<feature type="transmembrane region" description="Helical" evidence="9">
    <location>
        <begin position="159"/>
        <end position="179"/>
    </location>
</feature>